<gene>
    <name evidence="7" type="primary">LOC111295953</name>
</gene>
<dbReference type="GO" id="GO:0003677">
    <property type="term" value="F:DNA binding"/>
    <property type="evidence" value="ECO:0007669"/>
    <property type="project" value="UniProtKB-KW"/>
</dbReference>
<dbReference type="KEGG" id="dzi:111295953"/>
<keyword evidence="6" id="KW-1185">Reference proteome</keyword>
<dbReference type="OrthoDB" id="730183at2759"/>
<organism evidence="6 7">
    <name type="scientific">Durio zibethinus</name>
    <name type="common">Durian</name>
    <dbReference type="NCBI Taxonomy" id="66656"/>
    <lineage>
        <taxon>Eukaryota</taxon>
        <taxon>Viridiplantae</taxon>
        <taxon>Streptophyta</taxon>
        <taxon>Embryophyta</taxon>
        <taxon>Tracheophyta</taxon>
        <taxon>Spermatophyta</taxon>
        <taxon>Magnoliopsida</taxon>
        <taxon>eudicotyledons</taxon>
        <taxon>Gunneridae</taxon>
        <taxon>Pentapetalae</taxon>
        <taxon>rosids</taxon>
        <taxon>malvids</taxon>
        <taxon>Malvales</taxon>
        <taxon>Malvaceae</taxon>
        <taxon>Helicteroideae</taxon>
        <taxon>Durio</taxon>
    </lineage>
</organism>
<dbReference type="PANTHER" id="PTHR31744:SF210">
    <property type="entry name" value="NAC DOMAIN-CONTAINING PROTEIN 86-LIKE"/>
    <property type="match status" value="1"/>
</dbReference>
<dbReference type="Pfam" id="PF02365">
    <property type="entry name" value="NAM"/>
    <property type="match status" value="1"/>
</dbReference>
<evidence type="ECO:0000256" key="2">
    <source>
        <dbReference type="ARBA" id="ARBA00023125"/>
    </source>
</evidence>
<keyword evidence="4" id="KW-0539">Nucleus</keyword>
<evidence type="ECO:0000256" key="1">
    <source>
        <dbReference type="ARBA" id="ARBA00023015"/>
    </source>
</evidence>
<keyword evidence="3" id="KW-0804">Transcription</keyword>
<evidence type="ECO:0000259" key="5">
    <source>
        <dbReference type="PROSITE" id="PS51005"/>
    </source>
</evidence>
<proteinExistence type="predicted"/>
<feature type="domain" description="NAC" evidence="5">
    <location>
        <begin position="29"/>
        <end position="106"/>
    </location>
</feature>
<dbReference type="PANTHER" id="PTHR31744">
    <property type="entry name" value="PROTEIN CUP-SHAPED COTYLEDON 2-RELATED"/>
    <property type="match status" value="1"/>
</dbReference>
<evidence type="ECO:0000256" key="4">
    <source>
        <dbReference type="ARBA" id="ARBA00023242"/>
    </source>
</evidence>
<dbReference type="SUPFAM" id="SSF101941">
    <property type="entry name" value="NAC domain"/>
    <property type="match status" value="1"/>
</dbReference>
<dbReference type="GeneID" id="111295953"/>
<dbReference type="RefSeq" id="XP_022745563.1">
    <property type="nucleotide sequence ID" value="XM_022889828.1"/>
</dbReference>
<accession>A0A6P5YYI6</accession>
<evidence type="ECO:0000256" key="3">
    <source>
        <dbReference type="ARBA" id="ARBA00023163"/>
    </source>
</evidence>
<dbReference type="PROSITE" id="PS51005">
    <property type="entry name" value="NAC"/>
    <property type="match status" value="1"/>
</dbReference>
<keyword evidence="2" id="KW-0238">DNA-binding</keyword>
<dbReference type="InterPro" id="IPR003441">
    <property type="entry name" value="NAC-dom"/>
</dbReference>
<dbReference type="GO" id="GO:0006355">
    <property type="term" value="P:regulation of DNA-templated transcription"/>
    <property type="evidence" value="ECO:0007669"/>
    <property type="project" value="InterPro"/>
</dbReference>
<keyword evidence="1" id="KW-0805">Transcription regulation</keyword>
<protein>
    <submittedName>
        <fullName evidence="7">NAC domain-containing protein 78-like</fullName>
    </submittedName>
</protein>
<dbReference type="AlphaFoldDB" id="A0A6P5YYI6"/>
<sequence>MGSESTLAIVPGTTTAAPAVKTGGSATSLAPGFRFHPTDEELVSYYLKRKVSNKPVRFNAIAEVDMYKHEQWDLSELESKSHERMRLYQFAGFDDFVQSINNVHYL</sequence>
<evidence type="ECO:0000313" key="6">
    <source>
        <dbReference type="Proteomes" id="UP000515121"/>
    </source>
</evidence>
<dbReference type="Proteomes" id="UP000515121">
    <property type="component" value="Unplaced"/>
</dbReference>
<dbReference type="InterPro" id="IPR036093">
    <property type="entry name" value="NAC_dom_sf"/>
</dbReference>
<dbReference type="Gene3D" id="2.170.150.80">
    <property type="entry name" value="NAC domain"/>
    <property type="match status" value="1"/>
</dbReference>
<reference evidence="7" key="1">
    <citation type="submission" date="2025-08" db="UniProtKB">
        <authorList>
            <consortium name="RefSeq"/>
        </authorList>
    </citation>
    <scope>IDENTIFICATION</scope>
    <source>
        <tissue evidence="7">Fruit stalk</tissue>
    </source>
</reference>
<evidence type="ECO:0000313" key="7">
    <source>
        <dbReference type="RefSeq" id="XP_022745563.1"/>
    </source>
</evidence>
<name>A0A6P5YYI6_DURZI</name>